<sequence>MTETIRAGDIACMLRGEGMSTDVLMKRIIAVITCLAAIAGVLCGCNIFDNRTYHWEFEQEYSAAKEILIVDVSCDDGIYREELLKNLSLESAKDIFHDIEAIDFKKYGPNQLTTHGRCIKIVFENGDYDLIGAYEPIHHYYGNTLGDDFASYLVVRSAEQFDALIDSYLAE</sequence>
<keyword evidence="1" id="KW-0472">Membrane</keyword>
<organism evidence="2 3">
    <name type="scientific">Candidatus Colimorpha enterica</name>
    <dbReference type="NCBI Taxonomy" id="3083063"/>
    <lineage>
        <taxon>Bacteria</taxon>
        <taxon>Pseudomonadati</taxon>
        <taxon>Bacteroidota</taxon>
        <taxon>Bacteroidia</taxon>
        <taxon>Bacteroidales</taxon>
        <taxon>Candidatus Colimorpha</taxon>
    </lineage>
</organism>
<feature type="transmembrane region" description="Helical" evidence="1">
    <location>
        <begin position="28"/>
        <end position="48"/>
    </location>
</feature>
<evidence type="ECO:0000256" key="1">
    <source>
        <dbReference type="SAM" id="Phobius"/>
    </source>
</evidence>
<gene>
    <name evidence="2" type="ORF">MR241_02110</name>
</gene>
<keyword evidence="1" id="KW-0812">Transmembrane</keyword>
<evidence type="ECO:0000313" key="2">
    <source>
        <dbReference type="EMBL" id="MCI5755071.1"/>
    </source>
</evidence>
<dbReference type="Proteomes" id="UP001139365">
    <property type="component" value="Unassembled WGS sequence"/>
</dbReference>
<reference evidence="2 3" key="1">
    <citation type="submission" date="2022-03" db="EMBL/GenBank/DDBJ databases">
        <title>Metagenome-assembled genomes from swine fecal metagenomes.</title>
        <authorList>
            <person name="Holman D.B."/>
            <person name="Kommadath A."/>
        </authorList>
    </citation>
    <scope>NUCLEOTIDE SEQUENCE [LARGE SCALE GENOMIC DNA]</scope>
    <source>
        <strain evidence="2">SUG147</strain>
    </source>
</reference>
<dbReference type="AlphaFoldDB" id="A0AAE3JZC4"/>
<evidence type="ECO:0000313" key="3">
    <source>
        <dbReference type="Proteomes" id="UP001139365"/>
    </source>
</evidence>
<protein>
    <submittedName>
        <fullName evidence="2">Uncharacterized protein</fullName>
    </submittedName>
</protein>
<dbReference type="EMBL" id="JALEMU010000035">
    <property type="protein sequence ID" value="MCI5755071.1"/>
    <property type="molecule type" value="Genomic_DNA"/>
</dbReference>
<comment type="caution">
    <text evidence="2">The sequence shown here is derived from an EMBL/GenBank/DDBJ whole genome shotgun (WGS) entry which is preliminary data.</text>
</comment>
<proteinExistence type="predicted"/>
<keyword evidence="1" id="KW-1133">Transmembrane helix</keyword>
<name>A0AAE3JZC4_9BACT</name>
<accession>A0AAE3JZC4</accession>